<accession>A0ABV0R4T5</accession>
<gene>
    <name evidence="2" type="ORF">XENOCAPTIV_025526</name>
</gene>
<keyword evidence="3" id="KW-1185">Reference proteome</keyword>
<comment type="caution">
    <text evidence="2">The sequence shown here is derived from an EMBL/GenBank/DDBJ whole genome shotgun (WGS) entry which is preliminary data.</text>
</comment>
<feature type="transmembrane region" description="Helical" evidence="1">
    <location>
        <begin position="53"/>
        <end position="81"/>
    </location>
</feature>
<evidence type="ECO:0000256" key="1">
    <source>
        <dbReference type="SAM" id="Phobius"/>
    </source>
</evidence>
<name>A0ABV0R4T5_9TELE</name>
<keyword evidence="1" id="KW-0472">Membrane</keyword>
<evidence type="ECO:0000313" key="2">
    <source>
        <dbReference type="EMBL" id="MEQ2203149.1"/>
    </source>
</evidence>
<dbReference type="Proteomes" id="UP001434883">
    <property type="component" value="Unassembled WGS sequence"/>
</dbReference>
<evidence type="ECO:0008006" key="4">
    <source>
        <dbReference type="Google" id="ProtNLM"/>
    </source>
</evidence>
<protein>
    <recommendedName>
        <fullName evidence="4">Transmembrane protein</fullName>
    </recommendedName>
</protein>
<organism evidence="2 3">
    <name type="scientific">Xenoophorus captivus</name>
    <dbReference type="NCBI Taxonomy" id="1517983"/>
    <lineage>
        <taxon>Eukaryota</taxon>
        <taxon>Metazoa</taxon>
        <taxon>Chordata</taxon>
        <taxon>Craniata</taxon>
        <taxon>Vertebrata</taxon>
        <taxon>Euteleostomi</taxon>
        <taxon>Actinopterygii</taxon>
        <taxon>Neopterygii</taxon>
        <taxon>Teleostei</taxon>
        <taxon>Neoteleostei</taxon>
        <taxon>Acanthomorphata</taxon>
        <taxon>Ovalentaria</taxon>
        <taxon>Atherinomorphae</taxon>
        <taxon>Cyprinodontiformes</taxon>
        <taxon>Goodeidae</taxon>
        <taxon>Xenoophorus</taxon>
    </lineage>
</organism>
<dbReference type="EMBL" id="JAHRIN010034226">
    <property type="protein sequence ID" value="MEQ2203149.1"/>
    <property type="molecule type" value="Genomic_DNA"/>
</dbReference>
<evidence type="ECO:0000313" key="3">
    <source>
        <dbReference type="Proteomes" id="UP001434883"/>
    </source>
</evidence>
<sequence length="99" mass="10891">MEVNGSQHMVLTTYSKTRVCVCVCVCVGGCVWLIAIFLLLASCMLYNDGALGLTVICFVLAIVRTPLVCFFVFVMCAFAGFPLEHIKLRKYVCTCGPRV</sequence>
<feature type="transmembrane region" description="Helical" evidence="1">
    <location>
        <begin position="21"/>
        <end position="47"/>
    </location>
</feature>
<reference evidence="2 3" key="1">
    <citation type="submission" date="2021-06" db="EMBL/GenBank/DDBJ databases">
        <authorList>
            <person name="Palmer J.M."/>
        </authorList>
    </citation>
    <scope>NUCLEOTIDE SEQUENCE [LARGE SCALE GENOMIC DNA]</scope>
    <source>
        <strain evidence="2 3">XC_2019</strain>
        <tissue evidence="2">Muscle</tissue>
    </source>
</reference>
<keyword evidence="1" id="KW-1133">Transmembrane helix</keyword>
<keyword evidence="1" id="KW-0812">Transmembrane</keyword>
<proteinExistence type="predicted"/>